<gene>
    <name evidence="2" type="ORF">Tci_658155</name>
</gene>
<evidence type="ECO:0000313" key="2">
    <source>
        <dbReference type="EMBL" id="GFA86183.1"/>
    </source>
</evidence>
<feature type="region of interest" description="Disordered" evidence="1">
    <location>
        <begin position="21"/>
        <end position="65"/>
    </location>
</feature>
<reference evidence="2" key="1">
    <citation type="journal article" date="2019" name="Sci. Rep.">
        <title>Draft genome of Tanacetum cinerariifolium, the natural source of mosquito coil.</title>
        <authorList>
            <person name="Yamashiro T."/>
            <person name="Shiraishi A."/>
            <person name="Satake H."/>
            <person name="Nakayama K."/>
        </authorList>
    </citation>
    <scope>NUCLEOTIDE SEQUENCE</scope>
</reference>
<accession>A0A699KEH3</accession>
<dbReference type="EMBL" id="BKCJ010502480">
    <property type="protein sequence ID" value="GFA86183.1"/>
    <property type="molecule type" value="Genomic_DNA"/>
</dbReference>
<feature type="compositionally biased region" description="Acidic residues" evidence="1">
    <location>
        <begin position="48"/>
        <end position="65"/>
    </location>
</feature>
<proteinExistence type="predicted"/>
<protein>
    <recommendedName>
        <fullName evidence="3">Reverse transcriptase domain-containing protein</fullName>
    </recommendedName>
</protein>
<evidence type="ECO:0008006" key="3">
    <source>
        <dbReference type="Google" id="ProtNLM"/>
    </source>
</evidence>
<organism evidence="2">
    <name type="scientific">Tanacetum cinerariifolium</name>
    <name type="common">Dalmatian daisy</name>
    <name type="synonym">Chrysanthemum cinerariifolium</name>
    <dbReference type="NCBI Taxonomy" id="118510"/>
    <lineage>
        <taxon>Eukaryota</taxon>
        <taxon>Viridiplantae</taxon>
        <taxon>Streptophyta</taxon>
        <taxon>Embryophyta</taxon>
        <taxon>Tracheophyta</taxon>
        <taxon>Spermatophyta</taxon>
        <taxon>Magnoliopsida</taxon>
        <taxon>eudicotyledons</taxon>
        <taxon>Gunneridae</taxon>
        <taxon>Pentapetalae</taxon>
        <taxon>asterids</taxon>
        <taxon>campanulids</taxon>
        <taxon>Asterales</taxon>
        <taxon>Asteraceae</taxon>
        <taxon>Asteroideae</taxon>
        <taxon>Anthemideae</taxon>
        <taxon>Anthemidinae</taxon>
        <taxon>Tanacetum</taxon>
    </lineage>
</organism>
<sequence length="268" mass="29970">MELDEFIKSSVESLVLIPSESEGIPDNMCDMPFHDNSPPLDVSKDQFEDFSDSNDDSTSNDDDSFSIDNIEYVEASPPDSELVGSEVMKIVIPKVGGIDDDILLTIKDDILQYEAFYDDHVKEISSSSTTTYSNSSLYDSFIFDLLINPFPPSNRSDFYEFVDELAHIISPPDGNTTTGSDISLPEYEAFYDDHVKEISSSSTTTYSNSSLYDSFIFDLLINPFPPSNRSDFYEFVDELAHIISPPEYDCFCFNNEPNSGGFHYGCGG</sequence>
<comment type="caution">
    <text evidence="2">The sequence shown here is derived from an EMBL/GenBank/DDBJ whole genome shotgun (WGS) entry which is preliminary data.</text>
</comment>
<evidence type="ECO:0000256" key="1">
    <source>
        <dbReference type="SAM" id="MobiDB-lite"/>
    </source>
</evidence>
<dbReference type="AlphaFoldDB" id="A0A699KEH3"/>
<name>A0A699KEH3_TANCI</name>